<evidence type="ECO:0000256" key="3">
    <source>
        <dbReference type="ARBA" id="ARBA00023002"/>
    </source>
</evidence>
<keyword evidence="6" id="KW-1185">Reference proteome</keyword>
<comment type="caution">
    <text evidence="5">The sequence shown here is derived from an EMBL/GenBank/DDBJ whole genome shotgun (WGS) entry which is preliminary data.</text>
</comment>
<evidence type="ECO:0000259" key="4">
    <source>
        <dbReference type="PROSITE" id="PS51387"/>
    </source>
</evidence>
<dbReference type="Pfam" id="PF00941">
    <property type="entry name" value="FAD_binding_5"/>
    <property type="match status" value="1"/>
</dbReference>
<reference evidence="5 6" key="1">
    <citation type="submission" date="2020-08" db="EMBL/GenBank/DDBJ databases">
        <title>Genomic Encyclopedia of Type Strains, Phase IV (KMG-IV): sequencing the most valuable type-strain genomes for metagenomic binning, comparative biology and taxonomic classification.</title>
        <authorList>
            <person name="Goeker M."/>
        </authorList>
    </citation>
    <scope>NUCLEOTIDE SEQUENCE [LARGE SCALE GENOMIC DNA]</scope>
    <source>
        <strain evidence="5 6">DSM 17328</strain>
    </source>
</reference>
<dbReference type="Gene3D" id="3.30.465.10">
    <property type="match status" value="1"/>
</dbReference>
<dbReference type="InterPro" id="IPR016167">
    <property type="entry name" value="FAD-bd_PCMH_sub1"/>
</dbReference>
<accession>A0A7W7F7T9</accession>
<evidence type="ECO:0000313" key="5">
    <source>
        <dbReference type="EMBL" id="MBB4633816.1"/>
    </source>
</evidence>
<keyword evidence="2" id="KW-0274">FAD</keyword>
<dbReference type="Gene3D" id="3.30.43.10">
    <property type="entry name" value="Uridine Diphospho-n-acetylenolpyruvylglucosamine Reductase, domain 2"/>
    <property type="match status" value="1"/>
</dbReference>
<evidence type="ECO:0000256" key="2">
    <source>
        <dbReference type="ARBA" id="ARBA00022827"/>
    </source>
</evidence>
<dbReference type="InterPro" id="IPR036318">
    <property type="entry name" value="FAD-bd_PCMH-like_sf"/>
</dbReference>
<dbReference type="GO" id="GO:0043885">
    <property type="term" value="F:anaerobic carbon-monoxide dehydrogenase activity"/>
    <property type="evidence" value="ECO:0007669"/>
    <property type="project" value="UniProtKB-EC"/>
</dbReference>
<dbReference type="GO" id="GO:0071949">
    <property type="term" value="F:FAD binding"/>
    <property type="evidence" value="ECO:0007669"/>
    <property type="project" value="InterPro"/>
</dbReference>
<sequence>MAVPAASPHEPSYHTPTTAREAAALLARHGARGRFLAGGQTLIPELCRAPRALDAIVDLRNIPEFGRIQRVGDHIEVGAMVTISAARRALAADFPVIDTCFRHTANSAVRNRATLGGSIALADPASEISTFLLAYDAEVLLEGAGGGRTVAIRALLHVPLTHGTLVTGVRIPVPARDRASFTEFLRRRSGGRSLAMALARIAPGKTSVTVSGGVTQPVCLSGTSPSEALAALDARRADFESDAVRAWVVAAARRALAEAGA</sequence>
<dbReference type="Proteomes" id="UP000566324">
    <property type="component" value="Unassembled WGS sequence"/>
</dbReference>
<evidence type="ECO:0000313" key="6">
    <source>
        <dbReference type="Proteomes" id="UP000566324"/>
    </source>
</evidence>
<proteinExistence type="predicted"/>
<dbReference type="PANTHER" id="PTHR42659:SF2">
    <property type="entry name" value="XANTHINE DEHYDROGENASE SUBUNIT C-RELATED"/>
    <property type="match status" value="1"/>
</dbReference>
<dbReference type="EC" id="1.2.7.4" evidence="5"/>
<keyword evidence="3 5" id="KW-0560">Oxidoreductase</keyword>
<dbReference type="InterPro" id="IPR002346">
    <property type="entry name" value="Mopterin_DH_FAD-bd"/>
</dbReference>
<name>A0A7W7F7T9_9SPHN</name>
<dbReference type="SUPFAM" id="SSF56176">
    <property type="entry name" value="FAD-binding/transporter-associated domain-like"/>
    <property type="match status" value="1"/>
</dbReference>
<dbReference type="InterPro" id="IPR016166">
    <property type="entry name" value="FAD-bd_PCMH"/>
</dbReference>
<dbReference type="EMBL" id="JACHNZ010000059">
    <property type="protein sequence ID" value="MBB4633816.1"/>
    <property type="molecule type" value="Genomic_DNA"/>
</dbReference>
<dbReference type="InterPro" id="IPR016169">
    <property type="entry name" value="FAD-bd_PCMH_sub2"/>
</dbReference>
<dbReference type="PROSITE" id="PS51387">
    <property type="entry name" value="FAD_PCMH"/>
    <property type="match status" value="1"/>
</dbReference>
<keyword evidence="1" id="KW-0285">Flavoprotein</keyword>
<feature type="domain" description="FAD-binding PCMH-type" evidence="4">
    <location>
        <begin position="6"/>
        <end position="176"/>
    </location>
</feature>
<protein>
    <submittedName>
        <fullName evidence="5">Carbon-monoxide dehydrogenase medium subunit</fullName>
        <ecNumber evidence="5">1.2.7.4</ecNumber>
    </submittedName>
</protein>
<organism evidence="5 6">
    <name type="scientific">Sphingosinicella soli</name>
    <dbReference type="NCBI Taxonomy" id="333708"/>
    <lineage>
        <taxon>Bacteria</taxon>
        <taxon>Pseudomonadati</taxon>
        <taxon>Pseudomonadota</taxon>
        <taxon>Alphaproteobacteria</taxon>
        <taxon>Sphingomonadales</taxon>
        <taxon>Sphingosinicellaceae</taxon>
        <taxon>Sphingosinicella</taxon>
    </lineage>
</organism>
<evidence type="ECO:0000256" key="1">
    <source>
        <dbReference type="ARBA" id="ARBA00022630"/>
    </source>
</evidence>
<gene>
    <name evidence="5" type="ORF">GGQ98_003472</name>
</gene>
<dbReference type="AlphaFoldDB" id="A0A7W7F7T9"/>
<dbReference type="RefSeq" id="WP_184071751.1">
    <property type="nucleotide sequence ID" value="NZ_JACHNZ010000059.1"/>
</dbReference>
<dbReference type="PANTHER" id="PTHR42659">
    <property type="entry name" value="XANTHINE DEHYDROGENASE SUBUNIT C-RELATED"/>
    <property type="match status" value="1"/>
</dbReference>
<dbReference type="InterPro" id="IPR051312">
    <property type="entry name" value="Diverse_Substr_Oxidored"/>
</dbReference>